<dbReference type="Pfam" id="PF15928">
    <property type="entry name" value="DUF4746"/>
    <property type="match status" value="1"/>
</dbReference>
<dbReference type="InterPro" id="IPR051766">
    <property type="entry name" value="TXND_domain-containing"/>
</dbReference>
<dbReference type="CDD" id="cd02948">
    <property type="entry name" value="TRX_NDPK"/>
    <property type="match status" value="1"/>
</dbReference>
<dbReference type="InterPro" id="IPR013766">
    <property type="entry name" value="Thioredoxin_domain"/>
</dbReference>
<feature type="compositionally biased region" description="Basic and acidic residues" evidence="2">
    <location>
        <begin position="134"/>
        <end position="149"/>
    </location>
</feature>
<evidence type="ECO:0000259" key="4">
    <source>
        <dbReference type="Pfam" id="PF15928"/>
    </source>
</evidence>
<dbReference type="InterPro" id="IPR031827">
    <property type="entry name" value="DUF4746"/>
</dbReference>
<feature type="region of interest" description="Disordered" evidence="2">
    <location>
        <begin position="134"/>
        <end position="157"/>
    </location>
</feature>
<organism evidence="5 6">
    <name type="scientific">Brenthis ino</name>
    <name type="common">lesser marbled fritillary</name>
    <dbReference type="NCBI Taxonomy" id="405034"/>
    <lineage>
        <taxon>Eukaryota</taxon>
        <taxon>Metazoa</taxon>
        <taxon>Ecdysozoa</taxon>
        <taxon>Arthropoda</taxon>
        <taxon>Hexapoda</taxon>
        <taxon>Insecta</taxon>
        <taxon>Pterygota</taxon>
        <taxon>Neoptera</taxon>
        <taxon>Endopterygota</taxon>
        <taxon>Lepidoptera</taxon>
        <taxon>Glossata</taxon>
        <taxon>Ditrysia</taxon>
        <taxon>Papilionoidea</taxon>
        <taxon>Nymphalidae</taxon>
        <taxon>Heliconiinae</taxon>
        <taxon>Argynnini</taxon>
        <taxon>Brenthis</taxon>
    </lineage>
</organism>
<dbReference type="SUPFAM" id="SSF52833">
    <property type="entry name" value="Thioredoxin-like"/>
    <property type="match status" value="1"/>
</dbReference>
<proteinExistence type="predicted"/>
<feature type="compositionally biased region" description="Basic residues" evidence="2">
    <location>
        <begin position="472"/>
        <end position="484"/>
    </location>
</feature>
<feature type="compositionally biased region" description="Acidic residues" evidence="2">
    <location>
        <begin position="517"/>
        <end position="542"/>
    </location>
</feature>
<dbReference type="AlphaFoldDB" id="A0A8J9YG13"/>
<sequence>MSITSAVANAAAAAAAGAGKKAAQVQLQAELNTDDDWNKFLLRDGLLVIDVYTEWCGPCIGMVGNLKKIKVEIGGDNLHLAVAKADTIQCLKRFRNRSEPTWMFIAGGQLINVVFGADAPRLARTIVAELQNEEQVKKGERERPKRAPHELTPPEQEVALAQEKLQQQRREKEAAAAESARTARREARAKRLEIHFNDICPALMMPHAQKNLRKVSDALEPYGVIIADKCPLVLGKQGSRILAMEDPNFNHPEAVAALIERPSLALLLKKLPDREGNIIEIARRTLFGEGLDVEDPKKIPSEELKANDVPGLFVPADRHQRASVLDLLFPKMVGGLVEPAAPSEPPHIAMVFGAWQRKAVLTIAGSAKLTNRILRYGFFADANIDEPKLLCKTIEKYEDRVEKDYSETIVLMIAVGVVEPALVDPKDIPPEGPPEELMTLGPLHVSEDNVKGMEECERFFPPGYSEPEAKPKPKSKKKKKQKRHENKDGTMEESVSITDQDIIDDPEATGEGASGEGEGEVEGEADVEGEGEGEDEGEEEDTLVDKATSPPPAT</sequence>
<dbReference type="Pfam" id="PF00085">
    <property type="entry name" value="Thioredoxin"/>
    <property type="match status" value="1"/>
</dbReference>
<dbReference type="EMBL" id="OV170226">
    <property type="protein sequence ID" value="CAH0726386.1"/>
    <property type="molecule type" value="Genomic_DNA"/>
</dbReference>
<dbReference type="PANTHER" id="PTHR46135:SF3">
    <property type="entry name" value="NME_NM23 FAMILY MEMBER 8"/>
    <property type="match status" value="1"/>
</dbReference>
<evidence type="ECO:0000256" key="2">
    <source>
        <dbReference type="SAM" id="MobiDB-lite"/>
    </source>
</evidence>
<protein>
    <submittedName>
        <fullName evidence="5">Uncharacterized protein</fullName>
    </submittedName>
</protein>
<feature type="domain" description="Thioredoxin" evidence="3">
    <location>
        <begin position="32"/>
        <end position="123"/>
    </location>
</feature>
<gene>
    <name evidence="5" type="ORF">BINO364_LOCUS11849</name>
</gene>
<dbReference type="PANTHER" id="PTHR46135">
    <property type="entry name" value="NME/NM23 FAMILY MEMBER 8"/>
    <property type="match status" value="1"/>
</dbReference>
<keyword evidence="1" id="KW-0175">Coiled coil</keyword>
<feature type="non-terminal residue" evidence="5">
    <location>
        <position position="554"/>
    </location>
</feature>
<keyword evidence="6" id="KW-1185">Reference proteome</keyword>
<name>A0A8J9YG13_9NEOP</name>
<evidence type="ECO:0000313" key="5">
    <source>
        <dbReference type="EMBL" id="CAH0726386.1"/>
    </source>
</evidence>
<dbReference type="Gene3D" id="3.40.30.10">
    <property type="entry name" value="Glutaredoxin"/>
    <property type="match status" value="1"/>
</dbReference>
<feature type="domain" description="DUF4746" evidence="4">
    <location>
        <begin position="299"/>
        <end position="466"/>
    </location>
</feature>
<evidence type="ECO:0000313" key="6">
    <source>
        <dbReference type="Proteomes" id="UP000838878"/>
    </source>
</evidence>
<dbReference type="InterPro" id="IPR036249">
    <property type="entry name" value="Thioredoxin-like_sf"/>
</dbReference>
<evidence type="ECO:0000256" key="1">
    <source>
        <dbReference type="SAM" id="Coils"/>
    </source>
</evidence>
<feature type="coiled-coil region" evidence="1">
    <location>
        <begin position="158"/>
        <end position="185"/>
    </location>
</feature>
<dbReference type="OrthoDB" id="10263751at2759"/>
<dbReference type="Proteomes" id="UP000838878">
    <property type="component" value="Chromosome 6"/>
</dbReference>
<feature type="region of interest" description="Disordered" evidence="2">
    <location>
        <begin position="457"/>
        <end position="554"/>
    </location>
</feature>
<accession>A0A8J9YG13</accession>
<reference evidence="5" key="1">
    <citation type="submission" date="2021-12" db="EMBL/GenBank/DDBJ databases">
        <authorList>
            <person name="Martin H S."/>
        </authorList>
    </citation>
    <scope>NUCLEOTIDE SEQUENCE</scope>
</reference>
<evidence type="ECO:0000259" key="3">
    <source>
        <dbReference type="Pfam" id="PF00085"/>
    </source>
</evidence>